<evidence type="ECO:0000313" key="7">
    <source>
        <dbReference type="EMBL" id="HIP57556.1"/>
    </source>
</evidence>
<dbReference type="GO" id="GO:0046872">
    <property type="term" value="F:metal ion binding"/>
    <property type="evidence" value="ECO:0007669"/>
    <property type="project" value="UniProtKB-KW"/>
</dbReference>
<dbReference type="PROSITE" id="PS00198">
    <property type="entry name" value="4FE4S_FER_1"/>
    <property type="match status" value="1"/>
</dbReference>
<keyword evidence="3" id="KW-0677">Repeat</keyword>
<keyword evidence="1" id="KW-0004">4Fe-4S</keyword>
<dbReference type="Proteomes" id="UP000605805">
    <property type="component" value="Unassembled WGS sequence"/>
</dbReference>
<evidence type="ECO:0000256" key="1">
    <source>
        <dbReference type="ARBA" id="ARBA00022485"/>
    </source>
</evidence>
<keyword evidence="4" id="KW-0408">Iron</keyword>
<dbReference type="Pfam" id="PF12838">
    <property type="entry name" value="Fer4_7"/>
    <property type="match status" value="1"/>
</dbReference>
<evidence type="ECO:0000256" key="3">
    <source>
        <dbReference type="ARBA" id="ARBA00022737"/>
    </source>
</evidence>
<proteinExistence type="predicted"/>
<evidence type="ECO:0000259" key="6">
    <source>
        <dbReference type="PROSITE" id="PS51379"/>
    </source>
</evidence>
<evidence type="ECO:0000256" key="5">
    <source>
        <dbReference type="ARBA" id="ARBA00023014"/>
    </source>
</evidence>
<dbReference type="GO" id="GO:0051539">
    <property type="term" value="F:4 iron, 4 sulfur cluster binding"/>
    <property type="evidence" value="ECO:0007669"/>
    <property type="project" value="UniProtKB-KW"/>
</dbReference>
<dbReference type="GO" id="GO:0016491">
    <property type="term" value="F:oxidoreductase activity"/>
    <property type="evidence" value="ECO:0007669"/>
    <property type="project" value="UniProtKB-ARBA"/>
</dbReference>
<reference evidence="7" key="1">
    <citation type="journal article" date="2020" name="ISME J.">
        <title>Gammaproteobacteria mediating utilization of methyl-, sulfur- and petroleum organic compounds in deep ocean hydrothermal plumes.</title>
        <authorList>
            <person name="Zhou Z."/>
            <person name="Liu Y."/>
            <person name="Pan J."/>
            <person name="Cron B.R."/>
            <person name="Toner B.M."/>
            <person name="Anantharaman K."/>
            <person name="Breier J.A."/>
            <person name="Dick G.J."/>
            <person name="Li M."/>
        </authorList>
    </citation>
    <scope>NUCLEOTIDE SEQUENCE</scope>
    <source>
        <strain evidence="7">SZUA-1435</strain>
    </source>
</reference>
<sequence>MPCLPVIDILKCNNCTSCLSFCRQGAFYVDVDGFVKIDYRACSGCGVCAYQCPYGAISCVESVGADVISYSERATVTSSTLSSFK</sequence>
<gene>
    <name evidence="7" type="ORF">EYH02_05800</name>
</gene>
<protein>
    <submittedName>
        <fullName evidence="7">4Fe-4S dicluster domain-containing protein</fullName>
    </submittedName>
</protein>
<evidence type="ECO:0000256" key="4">
    <source>
        <dbReference type="ARBA" id="ARBA00023004"/>
    </source>
</evidence>
<dbReference type="SUPFAM" id="SSF54862">
    <property type="entry name" value="4Fe-4S ferredoxins"/>
    <property type="match status" value="1"/>
</dbReference>
<dbReference type="Gene3D" id="3.30.70.20">
    <property type="match status" value="1"/>
</dbReference>
<comment type="caution">
    <text evidence="7">The sequence shown here is derived from an EMBL/GenBank/DDBJ whole genome shotgun (WGS) entry which is preliminary data.</text>
</comment>
<accession>A0A832Z173</accession>
<organism evidence="7 8">
    <name type="scientific">Ignisphaera aggregans</name>
    <dbReference type="NCBI Taxonomy" id="334771"/>
    <lineage>
        <taxon>Archaea</taxon>
        <taxon>Thermoproteota</taxon>
        <taxon>Thermoprotei</taxon>
        <taxon>Desulfurococcales</taxon>
        <taxon>Desulfurococcaceae</taxon>
        <taxon>Ignisphaera</taxon>
    </lineage>
</organism>
<dbReference type="PANTHER" id="PTHR43724:SF1">
    <property type="entry name" value="PYRUVATE SYNTHASE SUBUNIT PORD"/>
    <property type="match status" value="1"/>
</dbReference>
<dbReference type="AlphaFoldDB" id="A0A832Z173"/>
<keyword evidence="2" id="KW-0479">Metal-binding</keyword>
<dbReference type="InterPro" id="IPR017900">
    <property type="entry name" value="4Fe4S_Fe_S_CS"/>
</dbReference>
<dbReference type="EMBL" id="DQTV01000117">
    <property type="protein sequence ID" value="HIP57556.1"/>
    <property type="molecule type" value="Genomic_DNA"/>
</dbReference>
<feature type="domain" description="4Fe-4S ferredoxin-type" evidence="6">
    <location>
        <begin position="3"/>
        <end position="32"/>
    </location>
</feature>
<keyword evidence="5" id="KW-0411">Iron-sulfur</keyword>
<evidence type="ECO:0000313" key="8">
    <source>
        <dbReference type="Proteomes" id="UP000605805"/>
    </source>
</evidence>
<dbReference type="PANTHER" id="PTHR43724">
    <property type="entry name" value="PYRUVATE SYNTHASE SUBUNIT PORD"/>
    <property type="match status" value="1"/>
</dbReference>
<dbReference type="PROSITE" id="PS51379">
    <property type="entry name" value="4FE4S_FER_2"/>
    <property type="match status" value="2"/>
</dbReference>
<name>A0A832Z173_9CREN</name>
<evidence type="ECO:0000256" key="2">
    <source>
        <dbReference type="ARBA" id="ARBA00022723"/>
    </source>
</evidence>
<dbReference type="InterPro" id="IPR017896">
    <property type="entry name" value="4Fe4S_Fe-S-bd"/>
</dbReference>
<feature type="domain" description="4Fe-4S ferredoxin-type" evidence="6">
    <location>
        <begin position="33"/>
        <end position="62"/>
    </location>
</feature>